<evidence type="ECO:0000256" key="10">
    <source>
        <dbReference type="RuleBase" id="RU364073"/>
    </source>
</evidence>
<dbReference type="RefSeq" id="WP_198916934.1">
    <property type="nucleotide sequence ID" value="NZ_JAEKPD010000014.1"/>
</dbReference>
<evidence type="ECO:0000256" key="5">
    <source>
        <dbReference type="ARBA" id="ARBA00022777"/>
    </source>
</evidence>
<comment type="function">
    <text evidence="8">Catalyzes the phosphorylation of D-xylulose to D-xylulose 5-phosphate.</text>
</comment>
<organism evidence="13 14">
    <name type="scientific">Palleronia pontilimi</name>
    <dbReference type="NCBI Taxonomy" id="1964209"/>
    <lineage>
        <taxon>Bacteria</taxon>
        <taxon>Pseudomonadati</taxon>
        <taxon>Pseudomonadota</taxon>
        <taxon>Alphaproteobacteria</taxon>
        <taxon>Rhodobacterales</taxon>
        <taxon>Roseobacteraceae</taxon>
        <taxon>Palleronia</taxon>
    </lineage>
</organism>
<dbReference type="InterPro" id="IPR043129">
    <property type="entry name" value="ATPase_NBD"/>
</dbReference>
<dbReference type="InterPro" id="IPR006000">
    <property type="entry name" value="Xylulokinase"/>
</dbReference>
<keyword evidence="2 8" id="KW-0859">Xylose metabolism</keyword>
<evidence type="ECO:0000256" key="8">
    <source>
        <dbReference type="HAMAP-Rule" id="MF_02220"/>
    </source>
</evidence>
<dbReference type="InterPro" id="IPR018483">
    <property type="entry name" value="Carb_kinase_FGGY_CS"/>
</dbReference>
<keyword evidence="7 8" id="KW-0119">Carbohydrate metabolism</keyword>
<dbReference type="EMBL" id="JAEKPD010000014">
    <property type="protein sequence ID" value="MBJ3763758.1"/>
    <property type="molecule type" value="Genomic_DNA"/>
</dbReference>
<dbReference type="PANTHER" id="PTHR43095:SF6">
    <property type="entry name" value="XYLULOSE KINASE"/>
    <property type="match status" value="1"/>
</dbReference>
<sequence>MLLGLDIGTSAVKAALVRDGVLIETASAELTVLSPRPGWSEQRADQWWDGVRAALGKLQTPLGDVRGIGLSGQMHAALVLDSDREPIRPAMLWNDNRATAESVALARAVPDIGQIAGVPPLPGLTAPKLAWLAAHAPEDHARIAHVLLAKDFIALQLTGEIGTDMSDAAGTLLLDQAARAWSTEIAAAVQVDPAWLPPLHEATEVIGHVTASCADATGLPKGCPVVMGGGDTAVGAVAVGVTEPGRGAISMGTSGQIFVATDRYRPNPDAFLHAFAHALPARWFQMAAMLNGARPLAWMAAKMGLQVGAMLELAARADLDRIPTFLPYLTGERSPHGDPHIRAAFYGMDDATTQGELARAVVEAVAFSFADGAASFGAGLDDVPHLLALGGGARSDMLLQTIADATGVTLGRALDAAAGPAMGAARLAGVGAGALSLSDLAQQPDVADWFEPAPTPDPRLRARLDRYRALYAALKPLARVSADG</sequence>
<name>A0A934MDC5_9RHOB</name>
<dbReference type="PIRSF" id="PIRSF000538">
    <property type="entry name" value="GlpK"/>
    <property type="match status" value="1"/>
</dbReference>
<evidence type="ECO:0000256" key="4">
    <source>
        <dbReference type="ARBA" id="ARBA00022741"/>
    </source>
</evidence>
<dbReference type="Pfam" id="PF02782">
    <property type="entry name" value="FGGY_C"/>
    <property type="match status" value="1"/>
</dbReference>
<dbReference type="InterPro" id="IPR050406">
    <property type="entry name" value="FGGY_Carb_Kinase"/>
</dbReference>
<evidence type="ECO:0000256" key="1">
    <source>
        <dbReference type="ARBA" id="ARBA00009156"/>
    </source>
</evidence>
<evidence type="ECO:0000313" key="14">
    <source>
        <dbReference type="Proteomes" id="UP000642488"/>
    </source>
</evidence>
<dbReference type="Pfam" id="PF00370">
    <property type="entry name" value="FGGY_N"/>
    <property type="match status" value="1"/>
</dbReference>
<evidence type="ECO:0000256" key="7">
    <source>
        <dbReference type="ARBA" id="ARBA00023277"/>
    </source>
</evidence>
<dbReference type="SUPFAM" id="SSF53067">
    <property type="entry name" value="Actin-like ATPase domain"/>
    <property type="match status" value="2"/>
</dbReference>
<dbReference type="CDD" id="cd07808">
    <property type="entry name" value="ASKHA_NBD_FGGY_EcXK-like"/>
    <property type="match status" value="1"/>
</dbReference>
<evidence type="ECO:0000256" key="3">
    <source>
        <dbReference type="ARBA" id="ARBA00022679"/>
    </source>
</evidence>
<dbReference type="Proteomes" id="UP000642488">
    <property type="component" value="Unassembled WGS sequence"/>
</dbReference>
<dbReference type="PROSITE" id="PS00445">
    <property type="entry name" value="FGGY_KINASES_2"/>
    <property type="match status" value="1"/>
</dbReference>
<accession>A0A934MDC5</accession>
<evidence type="ECO:0000256" key="2">
    <source>
        <dbReference type="ARBA" id="ARBA00022629"/>
    </source>
</evidence>
<evidence type="ECO:0000256" key="9">
    <source>
        <dbReference type="RuleBase" id="RU003733"/>
    </source>
</evidence>
<dbReference type="PANTHER" id="PTHR43095">
    <property type="entry name" value="SUGAR KINASE"/>
    <property type="match status" value="1"/>
</dbReference>
<dbReference type="AlphaFoldDB" id="A0A934MDC5"/>
<dbReference type="GO" id="GO:0005524">
    <property type="term" value="F:ATP binding"/>
    <property type="evidence" value="ECO:0007669"/>
    <property type="project" value="UniProtKB-UniRule"/>
</dbReference>
<dbReference type="InterPro" id="IPR000577">
    <property type="entry name" value="Carb_kinase_FGGY"/>
</dbReference>
<comment type="similarity">
    <text evidence="1 8 9">Belongs to the FGGY kinase family.</text>
</comment>
<keyword evidence="5 8" id="KW-0418">Kinase</keyword>
<dbReference type="Gene3D" id="3.30.420.40">
    <property type="match status" value="2"/>
</dbReference>
<keyword evidence="6 8" id="KW-0067">ATP-binding</keyword>
<feature type="site" description="Important for activity" evidence="8">
    <location>
        <position position="6"/>
    </location>
</feature>
<proteinExistence type="inferred from homology"/>
<dbReference type="GO" id="GO:0004856">
    <property type="term" value="F:D-xylulokinase activity"/>
    <property type="evidence" value="ECO:0007669"/>
    <property type="project" value="UniProtKB-UniRule"/>
</dbReference>
<feature type="domain" description="Carbohydrate kinase FGGY N-terminal" evidence="11">
    <location>
        <begin position="1"/>
        <end position="237"/>
    </location>
</feature>
<comment type="catalytic activity">
    <reaction evidence="8 10">
        <text>D-xylulose + ATP = D-xylulose 5-phosphate + ADP + H(+)</text>
        <dbReference type="Rhea" id="RHEA:10964"/>
        <dbReference type="ChEBI" id="CHEBI:15378"/>
        <dbReference type="ChEBI" id="CHEBI:17140"/>
        <dbReference type="ChEBI" id="CHEBI:30616"/>
        <dbReference type="ChEBI" id="CHEBI:57737"/>
        <dbReference type="ChEBI" id="CHEBI:456216"/>
        <dbReference type="EC" id="2.7.1.17"/>
    </reaction>
</comment>
<comment type="caution">
    <text evidence="13">The sequence shown here is derived from an EMBL/GenBank/DDBJ whole genome shotgun (WGS) entry which is preliminary data.</text>
</comment>
<dbReference type="HAMAP" id="MF_02220">
    <property type="entry name" value="XylB"/>
    <property type="match status" value="1"/>
</dbReference>
<feature type="domain" description="Carbohydrate kinase FGGY C-terminal" evidence="12">
    <location>
        <begin position="248"/>
        <end position="431"/>
    </location>
</feature>
<feature type="active site" description="Proton acceptor" evidence="8">
    <location>
        <position position="231"/>
    </location>
</feature>
<gene>
    <name evidence="8 10 13" type="primary">xylB</name>
    <name evidence="13" type="ORF">ILP92_13455</name>
</gene>
<dbReference type="InterPro" id="IPR018485">
    <property type="entry name" value="FGGY_C"/>
</dbReference>
<dbReference type="GO" id="GO:0042732">
    <property type="term" value="P:D-xylose metabolic process"/>
    <property type="evidence" value="ECO:0007669"/>
    <property type="project" value="UniProtKB-KW"/>
</dbReference>
<evidence type="ECO:0000313" key="13">
    <source>
        <dbReference type="EMBL" id="MBJ3763758.1"/>
    </source>
</evidence>
<evidence type="ECO:0000259" key="12">
    <source>
        <dbReference type="Pfam" id="PF02782"/>
    </source>
</evidence>
<evidence type="ECO:0000259" key="11">
    <source>
        <dbReference type="Pfam" id="PF00370"/>
    </source>
</evidence>
<evidence type="ECO:0000256" key="6">
    <source>
        <dbReference type="ARBA" id="ARBA00022840"/>
    </source>
</evidence>
<feature type="binding site" evidence="8">
    <location>
        <begin position="74"/>
        <end position="75"/>
    </location>
    <ligand>
        <name>substrate</name>
    </ligand>
</feature>
<reference evidence="13" key="1">
    <citation type="submission" date="2020-12" db="EMBL/GenBank/DDBJ databases">
        <title>Bacterial taxonomy.</title>
        <authorList>
            <person name="Pan X."/>
        </authorList>
    </citation>
    <scope>NUCLEOTIDE SEQUENCE</scope>
    <source>
        <strain evidence="13">KCTC 52957</strain>
    </source>
</reference>
<protein>
    <recommendedName>
        <fullName evidence="8 10">Xylulose kinase</fullName>
        <shortName evidence="8 10">Xylulokinase</shortName>
        <ecNumber evidence="8 10">2.7.1.17</ecNumber>
    </recommendedName>
</protein>
<dbReference type="GO" id="GO:0005998">
    <property type="term" value="P:xylulose catabolic process"/>
    <property type="evidence" value="ECO:0007669"/>
    <property type="project" value="UniProtKB-UniRule"/>
</dbReference>
<keyword evidence="3 8" id="KW-0808">Transferase</keyword>
<keyword evidence="4 8" id="KW-0547">Nucleotide-binding</keyword>
<dbReference type="NCBIfam" id="TIGR01312">
    <property type="entry name" value="XylB"/>
    <property type="match status" value="1"/>
</dbReference>
<dbReference type="EC" id="2.7.1.17" evidence="8 10"/>
<dbReference type="InterPro" id="IPR018484">
    <property type="entry name" value="FGGY_N"/>
</dbReference>
<keyword evidence="14" id="KW-1185">Reference proteome</keyword>